<organism evidence="2 3">
    <name type="scientific">Exidia glandulosa HHB12029</name>
    <dbReference type="NCBI Taxonomy" id="1314781"/>
    <lineage>
        <taxon>Eukaryota</taxon>
        <taxon>Fungi</taxon>
        <taxon>Dikarya</taxon>
        <taxon>Basidiomycota</taxon>
        <taxon>Agaricomycotina</taxon>
        <taxon>Agaricomycetes</taxon>
        <taxon>Auriculariales</taxon>
        <taxon>Exidiaceae</taxon>
        <taxon>Exidia</taxon>
    </lineage>
</organism>
<reference evidence="2 3" key="1">
    <citation type="journal article" date="2016" name="Mol. Biol. Evol.">
        <title>Comparative Genomics of Early-Diverging Mushroom-Forming Fungi Provides Insights into the Origins of Lignocellulose Decay Capabilities.</title>
        <authorList>
            <person name="Nagy L.G."/>
            <person name="Riley R."/>
            <person name="Tritt A."/>
            <person name="Adam C."/>
            <person name="Daum C."/>
            <person name="Floudas D."/>
            <person name="Sun H."/>
            <person name="Yadav J.S."/>
            <person name="Pangilinan J."/>
            <person name="Larsson K.H."/>
            <person name="Matsuura K."/>
            <person name="Barry K."/>
            <person name="Labutti K."/>
            <person name="Kuo R."/>
            <person name="Ohm R.A."/>
            <person name="Bhattacharya S.S."/>
            <person name="Shirouzu T."/>
            <person name="Yoshinaga Y."/>
            <person name="Martin F.M."/>
            <person name="Grigoriev I.V."/>
            <person name="Hibbett D.S."/>
        </authorList>
    </citation>
    <scope>NUCLEOTIDE SEQUENCE [LARGE SCALE GENOMIC DNA]</scope>
    <source>
        <strain evidence="2 3">HHB12029</strain>
    </source>
</reference>
<dbReference type="EMBL" id="KV426142">
    <property type="protein sequence ID" value="KZV86875.1"/>
    <property type="molecule type" value="Genomic_DNA"/>
</dbReference>
<gene>
    <name evidence="2" type="ORF">EXIGLDRAFT_840434</name>
</gene>
<dbReference type="InParanoid" id="A0A165EGE3"/>
<dbReference type="Proteomes" id="UP000077266">
    <property type="component" value="Unassembled WGS sequence"/>
</dbReference>
<keyword evidence="3" id="KW-1185">Reference proteome</keyword>
<feature type="region of interest" description="Disordered" evidence="1">
    <location>
        <begin position="1"/>
        <end position="31"/>
    </location>
</feature>
<proteinExistence type="predicted"/>
<dbReference type="AlphaFoldDB" id="A0A165EGE3"/>
<evidence type="ECO:0000313" key="3">
    <source>
        <dbReference type="Proteomes" id="UP000077266"/>
    </source>
</evidence>
<protein>
    <submittedName>
        <fullName evidence="2">Uncharacterized protein</fullName>
    </submittedName>
</protein>
<accession>A0A165EGE3</accession>
<evidence type="ECO:0000256" key="1">
    <source>
        <dbReference type="SAM" id="MobiDB-lite"/>
    </source>
</evidence>
<evidence type="ECO:0000313" key="2">
    <source>
        <dbReference type="EMBL" id="KZV86875.1"/>
    </source>
</evidence>
<name>A0A165EGE3_EXIGL</name>
<sequence length="195" mass="21802">MSYHWQQLQPDDFPRGRHLPPTEAGGQPIYIPPTPEEWVAYEAQVAQYQPPPPPAPLTREQLARVVQTISEAAFATKVATALRSHSTYRLRSVIAESRRDNWTVCASRGEVVRGGPLLIEVELILGDLSTPTYAMCKVPTVPTVFGDLRVPKECTGAAVRSALARAIELDQRVLLSVDGRSISWFQDWREWSEPL</sequence>